<dbReference type="InterPro" id="IPR051181">
    <property type="entry name" value="CAF1_poly(A)_ribonucleases"/>
</dbReference>
<dbReference type="GO" id="GO:1990431">
    <property type="term" value="P:priRNA 3'-end processing"/>
    <property type="evidence" value="ECO:0007669"/>
    <property type="project" value="TreeGrafter"/>
</dbReference>
<proteinExistence type="inferred from homology"/>
<reference evidence="2 3" key="1">
    <citation type="submission" date="2019-09" db="EMBL/GenBank/DDBJ databases">
        <title>Draft genome of the ectomycorrhizal ascomycete Sphaerosporella brunnea.</title>
        <authorList>
            <consortium name="DOE Joint Genome Institute"/>
            <person name="Benucci G.M."/>
            <person name="Marozzi G."/>
            <person name="Antonielli L."/>
            <person name="Sanchez S."/>
            <person name="Marco P."/>
            <person name="Wang X."/>
            <person name="Falini L.B."/>
            <person name="Barry K."/>
            <person name="Haridas S."/>
            <person name="Lipzen A."/>
            <person name="Labutti K."/>
            <person name="Grigoriev I.V."/>
            <person name="Murat C."/>
            <person name="Martin F."/>
            <person name="Albertini E."/>
            <person name="Donnini D."/>
            <person name="Bonito G."/>
        </authorList>
    </citation>
    <scope>NUCLEOTIDE SEQUENCE [LARGE SCALE GENOMIC DNA]</scope>
    <source>
        <strain evidence="2 3">Sb_GMNB300</strain>
    </source>
</reference>
<accession>A0A5J5EY55</accession>
<dbReference type="PANTHER" id="PTHR15092">
    <property type="entry name" value="POLY A -SPECIFIC RIBONUCLEASE/TARGET OF EGR1, MEMBER 1"/>
    <property type="match status" value="1"/>
</dbReference>
<keyword evidence="3" id="KW-1185">Reference proteome</keyword>
<comment type="similarity">
    <text evidence="1">Belongs to the CAF1 family.</text>
</comment>
<dbReference type="Gene3D" id="3.30.1370.50">
    <property type="entry name" value="R3H-like domain"/>
    <property type="match status" value="1"/>
</dbReference>
<dbReference type="EMBL" id="VXIS01000080">
    <property type="protein sequence ID" value="KAA8907339.1"/>
    <property type="molecule type" value="Genomic_DNA"/>
</dbReference>
<dbReference type="GO" id="GO:0005634">
    <property type="term" value="C:nucleus"/>
    <property type="evidence" value="ECO:0007669"/>
    <property type="project" value="TreeGrafter"/>
</dbReference>
<dbReference type="GO" id="GO:1990432">
    <property type="term" value="P:siRNA 3'-end processing"/>
    <property type="evidence" value="ECO:0007669"/>
    <property type="project" value="TreeGrafter"/>
</dbReference>
<dbReference type="OrthoDB" id="1432093at2759"/>
<dbReference type="GO" id="GO:0000175">
    <property type="term" value="F:3'-5'-RNA exonuclease activity"/>
    <property type="evidence" value="ECO:0007669"/>
    <property type="project" value="TreeGrafter"/>
</dbReference>
<dbReference type="InterPro" id="IPR036397">
    <property type="entry name" value="RNaseH_sf"/>
</dbReference>
<gene>
    <name evidence="2" type="ORF">FN846DRAFT_906659</name>
</gene>
<dbReference type="InterPro" id="IPR012337">
    <property type="entry name" value="RNaseH-like_sf"/>
</dbReference>
<dbReference type="PANTHER" id="PTHR15092:SF22">
    <property type="entry name" value="POLY(A)-SPECIFIC RIBONUCLEASE PNLDC1"/>
    <property type="match status" value="1"/>
</dbReference>
<dbReference type="GO" id="GO:0000289">
    <property type="term" value="P:nuclear-transcribed mRNA poly(A) tail shortening"/>
    <property type="evidence" value="ECO:0007669"/>
    <property type="project" value="TreeGrafter"/>
</dbReference>
<dbReference type="Proteomes" id="UP000326924">
    <property type="component" value="Unassembled WGS sequence"/>
</dbReference>
<dbReference type="InParanoid" id="A0A5J5EY55"/>
<dbReference type="Pfam" id="PF04857">
    <property type="entry name" value="CAF1"/>
    <property type="match status" value="1"/>
</dbReference>
<protein>
    <submittedName>
        <fullName evidence="2">CAF1 family ribonuclease-domain-containing protein</fullName>
    </submittedName>
</protein>
<evidence type="ECO:0000313" key="3">
    <source>
        <dbReference type="Proteomes" id="UP000326924"/>
    </source>
</evidence>
<dbReference type="Gene3D" id="3.30.420.10">
    <property type="entry name" value="Ribonuclease H-like superfamily/Ribonuclease H"/>
    <property type="match status" value="1"/>
</dbReference>
<dbReference type="SUPFAM" id="SSF53098">
    <property type="entry name" value="Ribonuclease H-like"/>
    <property type="match status" value="1"/>
</dbReference>
<sequence>MEVTREDFEKNDGQMLKDIIQAIKEAQFVAIDLEFSGVPRQANKPVGRKPNVAERYQLLKEGAERYQVLQLGICIVHFDAPTRTYVCRPYTLPVCPTTDSKWNMEREYTFQASAIKFLSDNNFNFNLLFRHGVPYLSHDEEKIVRAREKIALEGLMEDIHVEESQKAFLKEVVNELQAWIDDPNPEYDFVNITGPGNEINGYQKRLVHQVVRSKFPNLVSLSRNKFIQVIKKDENQEKLHLKEKKERSDEKIKRGIGLRYVIDAIRESKVPVVGHNLFGDLVHLYRTFVGKLPGSVEEFAAAIHGDFPVICDTKYIATCEGGITGMASSLQTLNDTLSALTYPSISLHIEHQLGSSTHHNAGFDSFNTAKVLLKLMTLYQCHLNQAGSGAIAEQVARTSMVEFLNRMGRINPEQFLHQDILLPPFDSHLWGGLKNHLRVNGTVENVVILEDEGGVKLESIP</sequence>
<dbReference type="GO" id="GO:0003723">
    <property type="term" value="F:RNA binding"/>
    <property type="evidence" value="ECO:0007669"/>
    <property type="project" value="TreeGrafter"/>
</dbReference>
<comment type="caution">
    <text evidence="2">The sequence shown here is derived from an EMBL/GenBank/DDBJ whole genome shotgun (WGS) entry which is preliminary data.</text>
</comment>
<dbReference type="SUPFAM" id="SSF82708">
    <property type="entry name" value="R3H domain"/>
    <property type="match status" value="1"/>
</dbReference>
<evidence type="ECO:0000313" key="2">
    <source>
        <dbReference type="EMBL" id="KAA8907339.1"/>
    </source>
</evidence>
<dbReference type="InterPro" id="IPR006941">
    <property type="entry name" value="RNase_CAF1"/>
</dbReference>
<organism evidence="2 3">
    <name type="scientific">Sphaerosporella brunnea</name>
    <dbReference type="NCBI Taxonomy" id="1250544"/>
    <lineage>
        <taxon>Eukaryota</taxon>
        <taxon>Fungi</taxon>
        <taxon>Dikarya</taxon>
        <taxon>Ascomycota</taxon>
        <taxon>Pezizomycotina</taxon>
        <taxon>Pezizomycetes</taxon>
        <taxon>Pezizales</taxon>
        <taxon>Pyronemataceae</taxon>
        <taxon>Sphaerosporella</taxon>
    </lineage>
</organism>
<name>A0A5J5EY55_9PEZI</name>
<evidence type="ECO:0000256" key="1">
    <source>
        <dbReference type="ARBA" id="ARBA00008372"/>
    </source>
</evidence>
<dbReference type="AlphaFoldDB" id="A0A5J5EY55"/>
<dbReference type="InterPro" id="IPR036867">
    <property type="entry name" value="R3H_dom_sf"/>
</dbReference>